<accession>A0A4Y9RWX2</accession>
<evidence type="ECO:0000313" key="2">
    <source>
        <dbReference type="EMBL" id="TFW13393.1"/>
    </source>
</evidence>
<comment type="caution">
    <text evidence="2">The sequence shown here is derived from an EMBL/GenBank/DDBJ whole genome shotgun (WGS) entry which is preliminary data.</text>
</comment>
<proteinExistence type="predicted"/>
<evidence type="ECO:0000313" key="3">
    <source>
        <dbReference type="Proteomes" id="UP000298438"/>
    </source>
</evidence>
<keyword evidence="3" id="KW-1185">Reference proteome</keyword>
<gene>
    <name evidence="2" type="ORF">E4L96_20060</name>
</gene>
<feature type="region of interest" description="Disordered" evidence="1">
    <location>
        <begin position="103"/>
        <end position="122"/>
    </location>
</feature>
<sequence length="122" mass="13268">MLAALALVSALSAPGPRMQVDDLRPLLRTALLAPNGTAHGQLAGPIAGAFGARFKTNNPVLIDVTTEFRYASPGCARLRIEVEQRAVTLYPEESPRDMKLQSTLNYCLDGGPPRTLERRREP</sequence>
<dbReference type="EMBL" id="SPVF01000252">
    <property type="protein sequence ID" value="TFW13393.1"/>
    <property type="molecule type" value="Genomic_DNA"/>
</dbReference>
<dbReference type="AlphaFoldDB" id="A0A4Y9RWX2"/>
<protein>
    <submittedName>
        <fullName evidence="2">Uncharacterized protein</fullName>
    </submittedName>
</protein>
<evidence type="ECO:0000256" key="1">
    <source>
        <dbReference type="SAM" id="MobiDB-lite"/>
    </source>
</evidence>
<name>A0A4Y9RWX2_9BURK</name>
<dbReference type="OrthoDB" id="8548718at2"/>
<reference evidence="2 3" key="1">
    <citation type="submission" date="2019-03" db="EMBL/GenBank/DDBJ databases">
        <title>Draft Genome Sequence of Massilia arenosa sp. nov., a Novel Massilia Species Isolated from a Sandy-loam Maize Soil.</title>
        <authorList>
            <person name="Raths R."/>
            <person name="Peta V."/>
            <person name="Bucking H."/>
        </authorList>
    </citation>
    <scope>NUCLEOTIDE SEQUENCE [LARGE SCALE GENOMIC DNA]</scope>
    <source>
        <strain evidence="2 3">MC02</strain>
    </source>
</reference>
<organism evidence="2 3">
    <name type="scientific">Zemynaea arenosa</name>
    <dbReference type="NCBI Taxonomy" id="2561931"/>
    <lineage>
        <taxon>Bacteria</taxon>
        <taxon>Pseudomonadati</taxon>
        <taxon>Pseudomonadota</taxon>
        <taxon>Betaproteobacteria</taxon>
        <taxon>Burkholderiales</taxon>
        <taxon>Oxalobacteraceae</taxon>
        <taxon>Telluria group</taxon>
        <taxon>Zemynaea</taxon>
    </lineage>
</organism>
<dbReference type="RefSeq" id="WP_135208986.1">
    <property type="nucleotide sequence ID" value="NZ_SPVF01000252.1"/>
</dbReference>
<dbReference type="Proteomes" id="UP000298438">
    <property type="component" value="Unassembled WGS sequence"/>
</dbReference>